<evidence type="ECO:0000256" key="3">
    <source>
        <dbReference type="ARBA" id="ARBA00022556"/>
    </source>
</evidence>
<proteinExistence type="inferred from homology"/>
<dbReference type="PANTHER" id="PTHR30372">
    <property type="entry name" value="LIPID-A-DISACCHARIDE SYNTHASE"/>
    <property type="match status" value="1"/>
</dbReference>
<comment type="catalytic activity">
    <reaction evidence="7">
        <text>a lipid X + a UDP-2-N,3-O-bis[(3R)-3-hydroxyacyl]-alpha-D-glucosamine = a lipid A disaccharide + UDP + H(+)</text>
        <dbReference type="Rhea" id="RHEA:67828"/>
        <dbReference type="ChEBI" id="CHEBI:15378"/>
        <dbReference type="ChEBI" id="CHEBI:58223"/>
        <dbReference type="ChEBI" id="CHEBI:137748"/>
        <dbReference type="ChEBI" id="CHEBI:176338"/>
        <dbReference type="ChEBI" id="CHEBI:176343"/>
        <dbReference type="EC" id="2.4.1.182"/>
    </reaction>
</comment>
<dbReference type="InterPro" id="IPR003835">
    <property type="entry name" value="Glyco_trans_19"/>
</dbReference>
<sequence>MKIAISAAETSGDLLGAKLVDSLRKHNPNIDIEGLAGEKMVASGCQQLWDQKLVNVMGFSEVLKKLPSLLRLRKTMIEHFSTQKPAVFIGVDAPDFNFVIEKKLKSQGIKTVHFISPSVWAWRQSRIKKIKQSTDLVLCVFPFEVDFYQKNQQKALFVGHPLAQSLSPRQNYVSTKKVVLMPGSREGEVKRLLPEMIVAAKLMAEQDPELAFHLVLANDALRRWAEQQTQGLKLTFSLGDAHQRIAQADLVLVASGTATLEVALIGVPMVVVYKLSAISYFIASRLLKSPYTSLPNVIANKPLVPELIQKDANGVNIAQQAMQILNSDNQTLVEEFKAIHAQLKHETDDEAAKAILDLIGDIQQSS</sequence>
<organism evidence="8">
    <name type="scientific">hydrothermal vent metagenome</name>
    <dbReference type="NCBI Taxonomy" id="652676"/>
    <lineage>
        <taxon>unclassified sequences</taxon>
        <taxon>metagenomes</taxon>
        <taxon>ecological metagenomes</taxon>
    </lineage>
</organism>
<evidence type="ECO:0000256" key="7">
    <source>
        <dbReference type="ARBA" id="ARBA00048975"/>
    </source>
</evidence>
<dbReference type="Gene3D" id="3.40.50.2000">
    <property type="entry name" value="Glycogen Phosphorylase B"/>
    <property type="match status" value="1"/>
</dbReference>
<keyword evidence="3" id="KW-0441">Lipid A biosynthesis</keyword>
<dbReference type="NCBIfam" id="TIGR00215">
    <property type="entry name" value="lpxB"/>
    <property type="match status" value="1"/>
</dbReference>
<dbReference type="PANTHER" id="PTHR30372:SF4">
    <property type="entry name" value="LIPID-A-DISACCHARIDE SYNTHASE, MITOCHONDRIAL-RELATED"/>
    <property type="match status" value="1"/>
</dbReference>
<dbReference type="EC" id="2.4.1.182" evidence="1"/>
<reference evidence="8" key="1">
    <citation type="submission" date="2016-10" db="EMBL/GenBank/DDBJ databases">
        <authorList>
            <person name="de Groot N.N."/>
        </authorList>
    </citation>
    <scope>NUCLEOTIDE SEQUENCE</scope>
</reference>
<dbReference type="HAMAP" id="MF_00392">
    <property type="entry name" value="LpxB"/>
    <property type="match status" value="1"/>
</dbReference>
<dbReference type="GO" id="GO:0008915">
    <property type="term" value="F:lipid-A-disaccharide synthase activity"/>
    <property type="evidence" value="ECO:0007669"/>
    <property type="project" value="UniProtKB-EC"/>
</dbReference>
<name>A0A1W1DIQ4_9ZZZZ</name>
<dbReference type="GO" id="GO:0016020">
    <property type="term" value="C:membrane"/>
    <property type="evidence" value="ECO:0007669"/>
    <property type="project" value="GOC"/>
</dbReference>
<evidence type="ECO:0000256" key="2">
    <source>
        <dbReference type="ARBA" id="ARBA00022516"/>
    </source>
</evidence>
<evidence type="ECO:0000313" key="8">
    <source>
        <dbReference type="EMBL" id="SFV81243.1"/>
    </source>
</evidence>
<dbReference type="Pfam" id="PF02684">
    <property type="entry name" value="LpxB"/>
    <property type="match status" value="1"/>
</dbReference>
<evidence type="ECO:0000256" key="1">
    <source>
        <dbReference type="ARBA" id="ARBA00012687"/>
    </source>
</evidence>
<protein>
    <recommendedName>
        <fullName evidence="1">lipid-A-disaccharide synthase</fullName>
        <ecNumber evidence="1">2.4.1.182</ecNumber>
    </recommendedName>
</protein>
<dbReference type="GO" id="GO:0009245">
    <property type="term" value="P:lipid A biosynthetic process"/>
    <property type="evidence" value="ECO:0007669"/>
    <property type="project" value="UniProtKB-KW"/>
</dbReference>
<gene>
    <name evidence="8" type="ORF">MNB_SUP05-12-343</name>
</gene>
<keyword evidence="6" id="KW-0443">Lipid metabolism</keyword>
<keyword evidence="4 8" id="KW-0328">Glycosyltransferase</keyword>
<keyword evidence="5 8" id="KW-0808">Transferase</keyword>
<evidence type="ECO:0000256" key="4">
    <source>
        <dbReference type="ARBA" id="ARBA00022676"/>
    </source>
</evidence>
<keyword evidence="2" id="KW-0444">Lipid biosynthesis</keyword>
<evidence type="ECO:0000256" key="5">
    <source>
        <dbReference type="ARBA" id="ARBA00022679"/>
    </source>
</evidence>
<dbReference type="AlphaFoldDB" id="A0A1W1DIQ4"/>
<dbReference type="EMBL" id="FPHT01000162">
    <property type="protein sequence ID" value="SFV81243.1"/>
    <property type="molecule type" value="Genomic_DNA"/>
</dbReference>
<dbReference type="SUPFAM" id="SSF53756">
    <property type="entry name" value="UDP-Glycosyltransferase/glycogen phosphorylase"/>
    <property type="match status" value="1"/>
</dbReference>
<evidence type="ECO:0000256" key="6">
    <source>
        <dbReference type="ARBA" id="ARBA00023098"/>
    </source>
</evidence>
<accession>A0A1W1DIQ4</accession>
<dbReference type="GO" id="GO:0005543">
    <property type="term" value="F:phospholipid binding"/>
    <property type="evidence" value="ECO:0007669"/>
    <property type="project" value="TreeGrafter"/>
</dbReference>